<keyword evidence="2" id="KW-0378">Hydrolase</keyword>
<dbReference type="STRING" id="1806994.A0A507CJQ3"/>
<dbReference type="RefSeq" id="XP_031027780.1">
    <property type="nucleotide sequence ID" value="XM_031166016.1"/>
</dbReference>
<organism evidence="4 5">
    <name type="scientific">Synchytrium microbalum</name>
    <dbReference type="NCBI Taxonomy" id="1806994"/>
    <lineage>
        <taxon>Eukaryota</taxon>
        <taxon>Fungi</taxon>
        <taxon>Fungi incertae sedis</taxon>
        <taxon>Chytridiomycota</taxon>
        <taxon>Chytridiomycota incertae sedis</taxon>
        <taxon>Chytridiomycetes</taxon>
        <taxon>Synchytriales</taxon>
        <taxon>Synchytriaceae</taxon>
        <taxon>Synchytrium</taxon>
    </lineage>
</organism>
<dbReference type="GO" id="GO:0016020">
    <property type="term" value="C:membrane"/>
    <property type="evidence" value="ECO:0007669"/>
    <property type="project" value="TreeGrafter"/>
</dbReference>
<dbReference type="GO" id="GO:0046872">
    <property type="term" value="F:metal ion binding"/>
    <property type="evidence" value="ECO:0007669"/>
    <property type="project" value="UniProtKB-KW"/>
</dbReference>
<gene>
    <name evidence="4" type="ORF">SmJEL517_g00086</name>
</gene>
<dbReference type="SUPFAM" id="SSF88713">
    <property type="entry name" value="Glycoside hydrolase/deacetylase"/>
    <property type="match status" value="1"/>
</dbReference>
<proteinExistence type="predicted"/>
<dbReference type="PANTHER" id="PTHR10587">
    <property type="entry name" value="GLYCOSYL TRANSFERASE-RELATED"/>
    <property type="match status" value="1"/>
</dbReference>
<dbReference type="GO" id="GO:0009272">
    <property type="term" value="P:fungal-type cell wall biogenesis"/>
    <property type="evidence" value="ECO:0007669"/>
    <property type="project" value="UniProtKB-ARBA"/>
</dbReference>
<reference evidence="4 5" key="1">
    <citation type="journal article" date="2019" name="Sci. Rep.">
        <title>Comparative genomics of chytrid fungi reveal insights into the obligate biotrophic and pathogenic lifestyle of Synchytrium endobioticum.</title>
        <authorList>
            <person name="van de Vossenberg B.T.L.H."/>
            <person name="Warris S."/>
            <person name="Nguyen H.D.T."/>
            <person name="van Gent-Pelzer M.P.E."/>
            <person name="Joly D.L."/>
            <person name="van de Geest H.C."/>
            <person name="Bonants P.J.M."/>
            <person name="Smith D.S."/>
            <person name="Levesque C.A."/>
            <person name="van der Lee T.A.J."/>
        </authorList>
    </citation>
    <scope>NUCLEOTIDE SEQUENCE [LARGE SCALE GENOMIC DNA]</scope>
    <source>
        <strain evidence="4 5">JEL517</strain>
    </source>
</reference>
<dbReference type="InterPro" id="IPR011330">
    <property type="entry name" value="Glyco_hydro/deAcase_b/a-brl"/>
</dbReference>
<accession>A0A507CJQ3</accession>
<dbReference type="PROSITE" id="PS51677">
    <property type="entry name" value="NODB"/>
    <property type="match status" value="1"/>
</dbReference>
<dbReference type="PANTHER" id="PTHR10587:SF133">
    <property type="entry name" value="CHITIN DEACETYLASE 1-RELATED"/>
    <property type="match status" value="1"/>
</dbReference>
<dbReference type="Pfam" id="PF01522">
    <property type="entry name" value="Polysacc_deac_1"/>
    <property type="match status" value="1"/>
</dbReference>
<dbReference type="Proteomes" id="UP000319731">
    <property type="component" value="Unassembled WGS sequence"/>
</dbReference>
<dbReference type="OrthoDB" id="407355at2759"/>
<evidence type="ECO:0000256" key="1">
    <source>
        <dbReference type="ARBA" id="ARBA00022723"/>
    </source>
</evidence>
<name>A0A507CJQ3_9FUNG</name>
<sequence length="372" mass="40930">MTRLECTALNYINMMTLWNYGFFILLASISIGNCQTVVSTNIFKQGFPPMDVIPPVDPAILALYDLSRVPNYPLKTLNTTTNNTICPASNVSCDFNCFGCTRSTDIRICPNDGPGPYTTGLLDFLDSVNVKTMFFAIGSRVSERPDITLREFQTGHVLAAHTWSHPGSLSQLSKSTMMLTGVPTEQIVMEMHYSVLAIEKVTGTRPKYARFPLGDADDRVRAIFIAMNLTSIMWDRDTSDWTSNDPSYHFQPQWIPNNFTDWIAASGNDTNGHISLEHDLFPISATEAPQSLNLLLKAGFHVESPAECIGDMRPYTNQSIVIPQSMVKGSTGVGLGQPATSGTSNRRSSSLGSVMSIICYITLPLANLCFLL</sequence>
<comment type="caution">
    <text evidence="4">The sequence shown here is derived from an EMBL/GenBank/DDBJ whole genome shotgun (WGS) entry which is preliminary data.</text>
</comment>
<dbReference type="Gene3D" id="3.20.20.370">
    <property type="entry name" value="Glycoside hydrolase/deacetylase"/>
    <property type="match status" value="1"/>
</dbReference>
<evidence type="ECO:0000313" key="4">
    <source>
        <dbReference type="EMBL" id="TPX38065.1"/>
    </source>
</evidence>
<dbReference type="InterPro" id="IPR002509">
    <property type="entry name" value="NODB_dom"/>
</dbReference>
<feature type="domain" description="NodB homology" evidence="3">
    <location>
        <begin position="104"/>
        <end position="303"/>
    </location>
</feature>
<dbReference type="EMBL" id="QEAO01000001">
    <property type="protein sequence ID" value="TPX38065.1"/>
    <property type="molecule type" value="Genomic_DNA"/>
</dbReference>
<evidence type="ECO:0000313" key="5">
    <source>
        <dbReference type="Proteomes" id="UP000319731"/>
    </source>
</evidence>
<dbReference type="InterPro" id="IPR050248">
    <property type="entry name" value="Polysacc_deacetylase_ArnD"/>
</dbReference>
<keyword evidence="5" id="KW-1185">Reference proteome</keyword>
<dbReference type="GO" id="GO:0005975">
    <property type="term" value="P:carbohydrate metabolic process"/>
    <property type="evidence" value="ECO:0007669"/>
    <property type="project" value="InterPro"/>
</dbReference>
<protein>
    <recommendedName>
        <fullName evidence="3">NodB homology domain-containing protein</fullName>
    </recommendedName>
</protein>
<dbReference type="AlphaFoldDB" id="A0A507CJQ3"/>
<dbReference type="GeneID" id="42001313"/>
<evidence type="ECO:0000256" key="2">
    <source>
        <dbReference type="ARBA" id="ARBA00022801"/>
    </source>
</evidence>
<keyword evidence="1" id="KW-0479">Metal-binding</keyword>
<evidence type="ECO:0000259" key="3">
    <source>
        <dbReference type="PROSITE" id="PS51677"/>
    </source>
</evidence>
<dbReference type="GO" id="GO:0004099">
    <property type="term" value="F:chitin deacetylase activity"/>
    <property type="evidence" value="ECO:0007669"/>
    <property type="project" value="TreeGrafter"/>
</dbReference>